<dbReference type="SUPFAM" id="SSF57667">
    <property type="entry name" value="beta-beta-alpha zinc fingers"/>
    <property type="match status" value="1"/>
</dbReference>
<dbReference type="GO" id="GO:0007464">
    <property type="term" value="P:R3/R4 cell fate commitment"/>
    <property type="evidence" value="ECO:0007669"/>
    <property type="project" value="UniProtKB-ARBA"/>
</dbReference>
<feature type="domain" description="C2H2-type" evidence="12">
    <location>
        <begin position="409"/>
        <end position="436"/>
    </location>
</feature>
<proteinExistence type="predicted"/>
<reference evidence="14" key="1">
    <citation type="submission" date="2025-08" db="UniProtKB">
        <authorList>
            <consortium name="RefSeq"/>
        </authorList>
    </citation>
    <scope>IDENTIFICATION</scope>
    <source>
        <tissue evidence="14">Total insect</tissue>
    </source>
</reference>
<feature type="region of interest" description="Disordered" evidence="10">
    <location>
        <begin position="149"/>
        <end position="255"/>
    </location>
</feature>
<evidence type="ECO:0000256" key="7">
    <source>
        <dbReference type="ARBA" id="ARBA00023242"/>
    </source>
</evidence>
<keyword evidence="5" id="KW-0805">Transcription regulation</keyword>
<evidence type="ECO:0000256" key="3">
    <source>
        <dbReference type="ARBA" id="ARBA00022782"/>
    </source>
</evidence>
<dbReference type="KEGG" id="tpal:117650390"/>
<evidence type="ECO:0000256" key="9">
    <source>
        <dbReference type="PROSITE-ProRule" id="PRU00042"/>
    </source>
</evidence>
<keyword evidence="13" id="KW-1185">Reference proteome</keyword>
<feature type="region of interest" description="Disordered" evidence="10">
    <location>
        <begin position="385"/>
        <end position="406"/>
    </location>
</feature>
<sequence length="519" mass="58367">MTRSAADRIIVLNCPVFRETSPNAGTWKFFLFNVIMADQQFCLRWNNHQNTLISVFDTLLEGEILVDCTLAAEGKFLRAHKVVLSACSPFFSDLLRQHYEQHPILIMKDVKFEQLKAMLDYMYRGEVKISQDQLGTFLKAAESLQIKGLSDSTSNCESQPKQKTTGESNTLRTLSKADGDLTSSVSRSPTNRRKKRRHPSGSCDDVVSEENSNDRLCESNTPPPTKLSVESRMSKVPSPTVPQDNDSGAVNEATRNVPFQSLPVSTSVMYSKGGLPQQQPSSLIDTLVFEPKSEFIELDEDEDMNQDDSVAEAGPSHSQDDSGGYNWHVDRPEDSYLSQESPSGPRNAQGMQGMRDWLSNRNSMEIPAALQRWAWSSLQTQQPMSQMGFQRTGWSGRRGESRNPRKDHFRCPQCGKVYTWKCSLSLHLRQECGKEPQFQCPHCPHRTKQKGNLEKHIFSKHSDIAMMPATSFALPEMSEMQLPTHIFSKHSDVAMMPVTSSALPEMSDMQMPHHPPSGC</sequence>
<dbReference type="GO" id="GO:0045467">
    <property type="term" value="P:R7 cell development"/>
    <property type="evidence" value="ECO:0007669"/>
    <property type="project" value="UniProtKB-ARBA"/>
</dbReference>
<evidence type="ECO:0000256" key="1">
    <source>
        <dbReference type="ARBA" id="ARBA00004123"/>
    </source>
</evidence>
<dbReference type="GO" id="GO:0048813">
    <property type="term" value="P:dendrite morphogenesis"/>
    <property type="evidence" value="ECO:0007669"/>
    <property type="project" value="UniProtKB-ARBA"/>
</dbReference>
<evidence type="ECO:0000313" key="14">
    <source>
        <dbReference type="RefSeq" id="XP_034249677.1"/>
    </source>
</evidence>
<dbReference type="SMART" id="SM00355">
    <property type="entry name" value="ZnF_C2H2"/>
    <property type="match status" value="2"/>
</dbReference>
<dbReference type="PANTHER" id="PTHR23110:SF111">
    <property type="entry name" value="LONGITUDINALS LACKING PROTEIN, ISOFORMS F_I_K_T"/>
    <property type="match status" value="1"/>
</dbReference>
<keyword evidence="2" id="KW-0217">Developmental protein</keyword>
<feature type="compositionally biased region" description="Basic and acidic residues" evidence="10">
    <location>
        <begin position="397"/>
        <end position="406"/>
    </location>
</feature>
<dbReference type="GO" id="GO:0045476">
    <property type="term" value="P:nurse cell apoptotic process"/>
    <property type="evidence" value="ECO:0007669"/>
    <property type="project" value="UniProtKB-ARBA"/>
</dbReference>
<gene>
    <name evidence="14" type="primary">LOC117650390</name>
</gene>
<dbReference type="Proteomes" id="UP000515158">
    <property type="component" value="Unplaced"/>
</dbReference>
<dbReference type="SUPFAM" id="SSF54695">
    <property type="entry name" value="POZ domain"/>
    <property type="match status" value="1"/>
</dbReference>
<dbReference type="GO" id="GO:0016199">
    <property type="term" value="P:axon midline choice point recognition"/>
    <property type="evidence" value="ECO:0007669"/>
    <property type="project" value="UniProtKB-ARBA"/>
</dbReference>
<dbReference type="OrthoDB" id="407106at2759"/>
<accession>A0A6P8ZWC4</accession>
<keyword evidence="9" id="KW-0862">Zinc</keyword>
<dbReference type="InterPro" id="IPR036236">
    <property type="entry name" value="Znf_C2H2_sf"/>
</dbReference>
<keyword evidence="3" id="KW-0221">Differentiation</keyword>
<feature type="region of interest" description="Disordered" evidence="10">
    <location>
        <begin position="298"/>
        <end position="352"/>
    </location>
</feature>
<dbReference type="GO" id="GO:0006357">
    <property type="term" value="P:regulation of transcription by RNA polymerase II"/>
    <property type="evidence" value="ECO:0007669"/>
    <property type="project" value="TreeGrafter"/>
</dbReference>
<evidence type="ECO:0000256" key="2">
    <source>
        <dbReference type="ARBA" id="ARBA00022473"/>
    </source>
</evidence>
<keyword evidence="9" id="KW-0863">Zinc-finger</keyword>
<keyword evidence="7" id="KW-0539">Nucleus</keyword>
<dbReference type="CDD" id="cd18315">
    <property type="entry name" value="BTB_POZ_BAB-like"/>
    <property type="match status" value="1"/>
</dbReference>
<dbReference type="InterPro" id="IPR011333">
    <property type="entry name" value="SKP1/BTB/POZ_sf"/>
</dbReference>
<dbReference type="GO" id="GO:0008406">
    <property type="term" value="P:gonad development"/>
    <property type="evidence" value="ECO:0007669"/>
    <property type="project" value="UniProtKB-ARBA"/>
</dbReference>
<feature type="domain" description="BTB" evidence="11">
    <location>
        <begin position="66"/>
        <end position="131"/>
    </location>
</feature>
<dbReference type="GO" id="GO:0007526">
    <property type="term" value="P:larval somatic muscle development"/>
    <property type="evidence" value="ECO:0007669"/>
    <property type="project" value="UniProtKB-ARBA"/>
</dbReference>
<protein>
    <submittedName>
        <fullName evidence="14">Longitudinals lacking protein-like isoform X1</fullName>
    </submittedName>
</protein>
<keyword evidence="9" id="KW-0479">Metal-binding</keyword>
<dbReference type="SMART" id="SM00225">
    <property type="entry name" value="BTB"/>
    <property type="match status" value="1"/>
</dbReference>
<dbReference type="PROSITE" id="PS50097">
    <property type="entry name" value="BTB"/>
    <property type="match status" value="1"/>
</dbReference>
<dbReference type="Pfam" id="PF00651">
    <property type="entry name" value="BTB"/>
    <property type="match status" value="1"/>
</dbReference>
<evidence type="ECO:0000259" key="12">
    <source>
        <dbReference type="PROSITE" id="PS50157"/>
    </source>
</evidence>
<keyword evidence="4" id="KW-0524">Neurogenesis</keyword>
<evidence type="ECO:0000256" key="6">
    <source>
        <dbReference type="ARBA" id="ARBA00023163"/>
    </source>
</evidence>
<feature type="compositionally biased region" description="Polar residues" evidence="10">
    <location>
        <begin position="150"/>
        <end position="173"/>
    </location>
</feature>
<evidence type="ECO:0000256" key="10">
    <source>
        <dbReference type="SAM" id="MobiDB-lite"/>
    </source>
</evidence>
<dbReference type="PANTHER" id="PTHR23110">
    <property type="entry name" value="BTB DOMAIN TRANSCRIPTION FACTOR"/>
    <property type="match status" value="1"/>
</dbReference>
<dbReference type="Gene3D" id="3.30.710.10">
    <property type="entry name" value="Potassium Channel Kv1.1, Chain A"/>
    <property type="match status" value="1"/>
</dbReference>
<evidence type="ECO:0000256" key="5">
    <source>
        <dbReference type="ARBA" id="ARBA00023015"/>
    </source>
</evidence>
<evidence type="ECO:0000256" key="8">
    <source>
        <dbReference type="ARBA" id="ARBA00037382"/>
    </source>
</evidence>
<dbReference type="Gene3D" id="3.30.160.60">
    <property type="entry name" value="Classic Zinc Finger"/>
    <property type="match status" value="1"/>
</dbReference>
<evidence type="ECO:0000256" key="4">
    <source>
        <dbReference type="ARBA" id="ARBA00022902"/>
    </source>
</evidence>
<dbReference type="InParanoid" id="A0A6P8ZWC4"/>
<keyword evidence="6" id="KW-0804">Transcription</keyword>
<feature type="compositionally biased region" description="Polar residues" evidence="10">
    <location>
        <begin position="241"/>
        <end position="255"/>
    </location>
</feature>
<dbReference type="RefSeq" id="XP_034249677.1">
    <property type="nucleotide sequence ID" value="XM_034393786.1"/>
</dbReference>
<dbReference type="InterPro" id="IPR000210">
    <property type="entry name" value="BTB/POZ_dom"/>
</dbReference>
<dbReference type="GO" id="GO:0005634">
    <property type="term" value="C:nucleus"/>
    <property type="evidence" value="ECO:0007669"/>
    <property type="project" value="UniProtKB-SubCell"/>
</dbReference>
<organism evidence="14">
    <name type="scientific">Thrips palmi</name>
    <name type="common">Melon thrips</name>
    <dbReference type="NCBI Taxonomy" id="161013"/>
    <lineage>
        <taxon>Eukaryota</taxon>
        <taxon>Metazoa</taxon>
        <taxon>Ecdysozoa</taxon>
        <taxon>Arthropoda</taxon>
        <taxon>Hexapoda</taxon>
        <taxon>Insecta</taxon>
        <taxon>Pterygota</taxon>
        <taxon>Neoptera</taxon>
        <taxon>Paraneoptera</taxon>
        <taxon>Thysanoptera</taxon>
        <taxon>Terebrantia</taxon>
        <taxon>Thripoidea</taxon>
        <taxon>Thripidae</taxon>
        <taxon>Thrips</taxon>
    </lineage>
</organism>
<dbReference type="AlphaFoldDB" id="A0A6P8ZWC4"/>
<dbReference type="InterPro" id="IPR051095">
    <property type="entry name" value="Dros_DevTransReg"/>
</dbReference>
<evidence type="ECO:0000313" key="13">
    <source>
        <dbReference type="Proteomes" id="UP000515158"/>
    </source>
</evidence>
<dbReference type="InterPro" id="IPR013087">
    <property type="entry name" value="Znf_C2H2_type"/>
</dbReference>
<comment type="function">
    <text evidence="8">Putative transcription factor required for axon growth and guidance in the central and peripheral nervous systems. Repels CNS axons away from the midline by promoting the expression of the midline repellent sli and its receptor robo.</text>
</comment>
<dbReference type="FunFam" id="3.30.710.10:FF:000091">
    <property type="entry name" value="Lola, isoform F"/>
    <property type="match status" value="1"/>
</dbReference>
<feature type="compositionally biased region" description="Polar residues" evidence="10">
    <location>
        <begin position="336"/>
        <end position="350"/>
    </location>
</feature>
<dbReference type="GO" id="GO:0035167">
    <property type="term" value="P:larval lymph gland hemopoiesis"/>
    <property type="evidence" value="ECO:0007669"/>
    <property type="project" value="UniProtKB-ARBA"/>
</dbReference>
<dbReference type="GeneID" id="117650390"/>
<feature type="compositionally biased region" description="Basic residues" evidence="10">
    <location>
        <begin position="190"/>
        <end position="199"/>
    </location>
</feature>
<feature type="compositionally biased region" description="Acidic residues" evidence="10">
    <location>
        <begin position="298"/>
        <end position="310"/>
    </location>
</feature>
<dbReference type="GO" id="GO:0008270">
    <property type="term" value="F:zinc ion binding"/>
    <property type="evidence" value="ECO:0007669"/>
    <property type="project" value="UniProtKB-KW"/>
</dbReference>
<name>A0A6P8ZWC4_THRPL</name>
<dbReference type="PROSITE" id="PS50157">
    <property type="entry name" value="ZINC_FINGER_C2H2_2"/>
    <property type="match status" value="1"/>
</dbReference>
<comment type="subcellular location">
    <subcellularLocation>
        <location evidence="1">Nucleus</location>
    </subcellularLocation>
</comment>
<evidence type="ECO:0000259" key="11">
    <source>
        <dbReference type="PROSITE" id="PS50097"/>
    </source>
</evidence>